<dbReference type="AlphaFoldDB" id="A0A9P9FRY2"/>
<reference evidence="2" key="1">
    <citation type="journal article" date="2021" name="Nat. Commun.">
        <title>Genetic determinants of endophytism in the Arabidopsis root mycobiome.</title>
        <authorList>
            <person name="Mesny F."/>
            <person name="Miyauchi S."/>
            <person name="Thiergart T."/>
            <person name="Pickel B."/>
            <person name="Atanasova L."/>
            <person name="Karlsson M."/>
            <person name="Huettel B."/>
            <person name="Barry K.W."/>
            <person name="Haridas S."/>
            <person name="Chen C."/>
            <person name="Bauer D."/>
            <person name="Andreopoulos W."/>
            <person name="Pangilinan J."/>
            <person name="LaButti K."/>
            <person name="Riley R."/>
            <person name="Lipzen A."/>
            <person name="Clum A."/>
            <person name="Drula E."/>
            <person name="Henrissat B."/>
            <person name="Kohler A."/>
            <person name="Grigoriev I.V."/>
            <person name="Martin F.M."/>
            <person name="Hacquard S."/>
        </authorList>
    </citation>
    <scope>NUCLEOTIDE SEQUENCE</scope>
    <source>
        <strain evidence="2">MPI-CAGE-AT-0147</strain>
    </source>
</reference>
<gene>
    <name evidence="2" type="ORF">EDB81DRAFT_678192</name>
</gene>
<sequence>MAAPIFALVTLPPEIVIKISSSLPRVDQFRLRSVCRQLALTLTPQLFRSIRLNGIGHYPLCFMNIAETKHLRGLVREISLDTSSCSSECQFPRAFSPNKLNYQFPSEFFDALLFLRCFPNLKKLHVRMGVDERNPYVTVMRKPPKIFRAVLEILFHVLAGTWTDERQQQLQIKWKDGGFKAKRAPSNPPLVPIPITTLTISNVMEYTEPLFTDLEPFKSVFESSSIVDFRLYVATQTYGKYREWSNGIESPEQYAMFCDVPSTWLSLSLAANLHILSIYSHERWGWLPRLDSEMTGVNEDIPNLRILSLGRFTFSHESQIGWFSSLGLEELYLHDCAVLHKKAKPKNKRARRIAAARRARGRDIFSDAGWNQVPDDHFPGDIRWHTILDRWCESMSNLRVLKMFPEEKARQDRRDPFLWNQSAQRANVFQYFNRDLPNLFENEGLSKKDLKDLNNQVSNESPLTYVCYEGTDIGAELGSYMRSKNANLENVDKKSLEKGLIGKDEAALELLESIVRGKQ</sequence>
<name>A0A9P9FRY2_9HYPO</name>
<evidence type="ECO:0000313" key="2">
    <source>
        <dbReference type="EMBL" id="KAH7171249.1"/>
    </source>
</evidence>
<dbReference type="SMART" id="SM00256">
    <property type="entry name" value="FBOX"/>
    <property type="match status" value="1"/>
</dbReference>
<dbReference type="Pfam" id="PF00646">
    <property type="entry name" value="F-box"/>
    <property type="match status" value="1"/>
</dbReference>
<dbReference type="SUPFAM" id="SSF81383">
    <property type="entry name" value="F-box domain"/>
    <property type="match status" value="1"/>
</dbReference>
<dbReference type="PANTHER" id="PTHR42057">
    <property type="entry name" value="F-BOX DOMAIN PROTEIN (AFU_ORTHOLOGUE AFUA_4G00200)"/>
    <property type="match status" value="1"/>
</dbReference>
<dbReference type="OrthoDB" id="3140657at2759"/>
<evidence type="ECO:0000313" key="3">
    <source>
        <dbReference type="Proteomes" id="UP000738349"/>
    </source>
</evidence>
<feature type="domain" description="F-box" evidence="1">
    <location>
        <begin position="5"/>
        <end position="50"/>
    </location>
</feature>
<accession>A0A9P9FRY2</accession>
<dbReference type="EMBL" id="JAGMUV010000002">
    <property type="protein sequence ID" value="KAH7171249.1"/>
    <property type="molecule type" value="Genomic_DNA"/>
</dbReference>
<dbReference type="InterPro" id="IPR036047">
    <property type="entry name" value="F-box-like_dom_sf"/>
</dbReference>
<comment type="caution">
    <text evidence="2">The sequence shown here is derived from an EMBL/GenBank/DDBJ whole genome shotgun (WGS) entry which is preliminary data.</text>
</comment>
<dbReference type="PROSITE" id="PS50181">
    <property type="entry name" value="FBOX"/>
    <property type="match status" value="1"/>
</dbReference>
<organism evidence="2 3">
    <name type="scientific">Dactylonectria macrodidyma</name>
    <dbReference type="NCBI Taxonomy" id="307937"/>
    <lineage>
        <taxon>Eukaryota</taxon>
        <taxon>Fungi</taxon>
        <taxon>Dikarya</taxon>
        <taxon>Ascomycota</taxon>
        <taxon>Pezizomycotina</taxon>
        <taxon>Sordariomycetes</taxon>
        <taxon>Hypocreomycetidae</taxon>
        <taxon>Hypocreales</taxon>
        <taxon>Nectriaceae</taxon>
        <taxon>Dactylonectria</taxon>
    </lineage>
</organism>
<dbReference type="Proteomes" id="UP000738349">
    <property type="component" value="Unassembled WGS sequence"/>
</dbReference>
<keyword evidence="3" id="KW-1185">Reference proteome</keyword>
<proteinExistence type="predicted"/>
<protein>
    <recommendedName>
        <fullName evidence="1">F-box domain-containing protein</fullName>
    </recommendedName>
</protein>
<evidence type="ECO:0000259" key="1">
    <source>
        <dbReference type="PROSITE" id="PS50181"/>
    </source>
</evidence>
<dbReference type="InterPro" id="IPR001810">
    <property type="entry name" value="F-box_dom"/>
</dbReference>
<dbReference type="PANTHER" id="PTHR42057:SF2">
    <property type="entry name" value="F-BOX DOMAIN PROTEIN (AFU_ORTHOLOGUE AFUA_4G00200)-RELATED"/>
    <property type="match status" value="1"/>
</dbReference>